<dbReference type="PANTHER" id="PTHR35370:SF1">
    <property type="entry name" value="TYPE VI SECRETION SYSTEM COMPONENT TSSF1"/>
    <property type="match status" value="1"/>
</dbReference>
<keyword evidence="2" id="KW-1185">Reference proteome</keyword>
<evidence type="ECO:0000313" key="2">
    <source>
        <dbReference type="Proteomes" id="UP001196068"/>
    </source>
</evidence>
<sequence length="607" mass="65624">MSDTLLPYYNRELAAIRKLAGEFADAYPKVAARLRVTPDAVDDPYVERLLEGVAFLGARVVKRLDDELPELSDALLEMLSPQLLAPVPSMTTVRLHGPPEAPEPVLVKRGLLLETEPVRGEPVRFATCHDVTLWPIDVEAARLSGQPIAAPANPRAPGAQACLRLTLKTKTPDVTFAQLGVDKLRFHLRGVGAQAALLMELIGTATTGVALADSALDASPTLLGPECVSVGAYAEDEAALPWPRRAFAGHRLLTEYFAFPEKFHYLDITGLDARTLVQESDKLEIFFYLSRPAAELERVINAESFALGCTPAINLFPHRCEPVALDGTVAEFRAVTDARRPVALEIYSVEAVRESRSDGSIREVMPFYRLGSDTEDARVAEITFIATREPANPPLTGTETMISLRDLAFDPTMPADGVLTVEALCCNRDLPSMLPFGGGQPHLRMVEGGPPVKQIDCLSPPTPTLRPNLLERSAWKLISHLALNHLSIAGGASAAHALRELLRLHDLRDSAESRAALGALLAVDSKAGVARLPGGRAGAFVRGLEVTLTFDQQVWQSAGLFPLAQVLERFLAVQVSINAFSRTAAVLRGRPGVAARFPARSGTRVLL</sequence>
<dbReference type="Proteomes" id="UP001196068">
    <property type="component" value="Unassembled WGS sequence"/>
</dbReference>
<dbReference type="AlphaFoldDB" id="A0AAF1JWL7"/>
<dbReference type="PANTHER" id="PTHR35370">
    <property type="entry name" value="CYTOPLASMIC PROTEIN-RELATED-RELATED"/>
    <property type="match status" value="1"/>
</dbReference>
<reference evidence="1" key="1">
    <citation type="submission" date="2020-01" db="EMBL/GenBank/DDBJ databases">
        <authorList>
            <person name="Rat A."/>
        </authorList>
    </citation>
    <scope>NUCLEOTIDE SEQUENCE</scope>
    <source>
        <strain evidence="1">LMG 28251</strain>
    </source>
</reference>
<dbReference type="PIRSF" id="PIRSF028304">
    <property type="entry name" value="UCP028304"/>
    <property type="match status" value="1"/>
</dbReference>
<dbReference type="Pfam" id="PF05947">
    <property type="entry name" value="T6SS_TssF"/>
    <property type="match status" value="1"/>
</dbReference>
<dbReference type="EMBL" id="JAAEDH010000009">
    <property type="protein sequence ID" value="MBR0655405.1"/>
    <property type="molecule type" value="Genomic_DNA"/>
</dbReference>
<name>A0AAF1JWL7_9PROT</name>
<gene>
    <name evidence="1" type="primary">tssF</name>
    <name evidence="1" type="ORF">GXW79_09945</name>
</gene>
<accession>A0AAF1JWL7</accession>
<comment type="caution">
    <text evidence="1">The sequence shown here is derived from an EMBL/GenBank/DDBJ whole genome shotgun (WGS) entry which is preliminary data.</text>
</comment>
<dbReference type="NCBIfam" id="TIGR03359">
    <property type="entry name" value="VI_chp_6"/>
    <property type="match status" value="1"/>
</dbReference>
<proteinExistence type="predicted"/>
<organism evidence="1 2">
    <name type="scientific">Plastoroseomonas arctica</name>
    <dbReference type="NCBI Taxonomy" id="1509237"/>
    <lineage>
        <taxon>Bacteria</taxon>
        <taxon>Pseudomonadati</taxon>
        <taxon>Pseudomonadota</taxon>
        <taxon>Alphaproteobacteria</taxon>
        <taxon>Acetobacterales</taxon>
        <taxon>Acetobacteraceae</taxon>
        <taxon>Plastoroseomonas</taxon>
    </lineage>
</organism>
<dbReference type="InterPro" id="IPR010272">
    <property type="entry name" value="T6SS_TssF"/>
</dbReference>
<reference evidence="1" key="2">
    <citation type="journal article" date="2021" name="Syst. Appl. Microbiol.">
        <title>Roseomonas hellenica sp. nov., isolated from roots of wild-growing Alkanna tinctoria.</title>
        <authorList>
            <person name="Rat A."/>
            <person name="Naranjo H.D."/>
            <person name="Lebbe L."/>
            <person name="Cnockaert M."/>
            <person name="Krigas N."/>
            <person name="Grigoriadou K."/>
            <person name="Maloupa E."/>
            <person name="Willems A."/>
        </authorList>
    </citation>
    <scope>NUCLEOTIDE SEQUENCE</scope>
    <source>
        <strain evidence="1">LMG 28251</strain>
    </source>
</reference>
<dbReference type="RefSeq" id="WP_211874232.1">
    <property type="nucleotide sequence ID" value="NZ_JAAEDH010000009.1"/>
</dbReference>
<protein>
    <submittedName>
        <fullName evidence="1">Type VI secretion system baseplate subunit TssF</fullName>
    </submittedName>
</protein>
<evidence type="ECO:0000313" key="1">
    <source>
        <dbReference type="EMBL" id="MBR0655405.1"/>
    </source>
</evidence>